<dbReference type="AlphaFoldDB" id="A0A841H2D8"/>
<reference evidence="3 4" key="1">
    <citation type="submission" date="2020-08" db="EMBL/GenBank/DDBJ databases">
        <title>Genomic Encyclopedia of Type Strains, Phase IV (KMG-IV): sequencing the most valuable type-strain genomes for metagenomic binning, comparative biology and taxonomic classification.</title>
        <authorList>
            <person name="Goeker M."/>
        </authorList>
    </citation>
    <scope>NUCLEOTIDE SEQUENCE [LARGE SCALE GENOMIC DNA]</scope>
    <source>
        <strain evidence="3 4">DSM 29007</strain>
    </source>
</reference>
<dbReference type="EMBL" id="JACHIA010000012">
    <property type="protein sequence ID" value="MBB6072096.1"/>
    <property type="molecule type" value="Genomic_DNA"/>
</dbReference>
<sequence>MKRGRRWMSAAVAAGMLVPRPAMAHVKWFTEFSFGDEPRTLAQAVGPLFIGLAVLSMAVIAALVFVDQRLEKVPAYRRVNDWLAARRGDSVLVMRIGVGAALLLSWQADALLAPELRAAAGWIGWFQFACAFLLLFARTVPAAGAGLILLYLIGLGRFGVFHMLDYLLYAGAGWYLLTSGAKGERLRGTGIPALYATVGFSLCWVALEKVIYPQWALHVLNEHPQLALGFDLRFFLLGAAFVEFSLGYLLIINLLQRPLALVITLVFFTTTLVFGKVEVIGHTPIHAALVVFLLEGPGTAYRPPIAFHRRMGLRTAFAAVNFALLLAILIVPYAAMAGSLHRQAPARPEPAPAGR</sequence>
<evidence type="ECO:0000313" key="4">
    <source>
        <dbReference type="Proteomes" id="UP000582837"/>
    </source>
</evidence>
<feature type="signal peptide" evidence="2">
    <location>
        <begin position="1"/>
        <end position="24"/>
    </location>
</feature>
<feature type="transmembrane region" description="Helical" evidence="1">
    <location>
        <begin position="118"/>
        <end position="136"/>
    </location>
</feature>
<protein>
    <recommendedName>
        <fullName evidence="5">DoxX family membrane protein</fullName>
    </recommendedName>
</protein>
<feature type="transmembrane region" description="Helical" evidence="1">
    <location>
        <begin position="48"/>
        <end position="66"/>
    </location>
</feature>
<evidence type="ECO:0000256" key="2">
    <source>
        <dbReference type="SAM" id="SignalP"/>
    </source>
</evidence>
<comment type="caution">
    <text evidence="3">The sequence shown here is derived from an EMBL/GenBank/DDBJ whole genome shotgun (WGS) entry which is preliminary data.</text>
</comment>
<keyword evidence="4" id="KW-1185">Reference proteome</keyword>
<feature type="transmembrane region" description="Helical" evidence="1">
    <location>
        <begin position="232"/>
        <end position="252"/>
    </location>
</feature>
<feature type="chain" id="PRO_5033011111" description="DoxX family membrane protein" evidence="2">
    <location>
        <begin position="25"/>
        <end position="355"/>
    </location>
</feature>
<feature type="transmembrane region" description="Helical" evidence="1">
    <location>
        <begin position="313"/>
        <end position="335"/>
    </location>
</feature>
<keyword evidence="1" id="KW-0472">Membrane</keyword>
<keyword evidence="2" id="KW-0732">Signal</keyword>
<keyword evidence="1" id="KW-0812">Transmembrane</keyword>
<dbReference type="RefSeq" id="WP_170034756.1">
    <property type="nucleotide sequence ID" value="NZ_JABDTL010000001.1"/>
</dbReference>
<accession>A0A841H2D8</accession>
<organism evidence="3 4">
    <name type="scientific">Longimicrobium terrae</name>
    <dbReference type="NCBI Taxonomy" id="1639882"/>
    <lineage>
        <taxon>Bacteria</taxon>
        <taxon>Pseudomonadati</taxon>
        <taxon>Gemmatimonadota</taxon>
        <taxon>Longimicrobiia</taxon>
        <taxon>Longimicrobiales</taxon>
        <taxon>Longimicrobiaceae</taxon>
        <taxon>Longimicrobium</taxon>
    </lineage>
</organism>
<keyword evidence="1" id="KW-1133">Transmembrane helix</keyword>
<evidence type="ECO:0008006" key="5">
    <source>
        <dbReference type="Google" id="ProtNLM"/>
    </source>
</evidence>
<gene>
    <name evidence="3" type="ORF">HNQ61_003757</name>
</gene>
<dbReference type="Proteomes" id="UP000582837">
    <property type="component" value="Unassembled WGS sequence"/>
</dbReference>
<feature type="transmembrane region" description="Helical" evidence="1">
    <location>
        <begin position="143"/>
        <end position="160"/>
    </location>
</feature>
<evidence type="ECO:0000313" key="3">
    <source>
        <dbReference type="EMBL" id="MBB6072096.1"/>
    </source>
</evidence>
<feature type="transmembrane region" description="Helical" evidence="1">
    <location>
        <begin position="87"/>
        <end position="106"/>
    </location>
</feature>
<evidence type="ECO:0000256" key="1">
    <source>
        <dbReference type="SAM" id="Phobius"/>
    </source>
</evidence>
<name>A0A841H2D8_9BACT</name>
<feature type="transmembrane region" description="Helical" evidence="1">
    <location>
        <begin position="259"/>
        <end position="277"/>
    </location>
</feature>
<proteinExistence type="predicted"/>